<evidence type="ECO:0000256" key="4">
    <source>
        <dbReference type="ARBA" id="ARBA00022723"/>
    </source>
</evidence>
<dbReference type="InterPro" id="IPR036291">
    <property type="entry name" value="NAD(P)-bd_dom_sf"/>
</dbReference>
<accession>A0A6A7Y725</accession>
<keyword evidence="7" id="KW-0520">NAD</keyword>
<feature type="domain" description="Enoyl reductase (ER)" evidence="9">
    <location>
        <begin position="14"/>
        <end position="338"/>
    </location>
</feature>
<dbReference type="SMART" id="SM00829">
    <property type="entry name" value="PKS_ER"/>
    <property type="match status" value="1"/>
</dbReference>
<dbReference type="GO" id="GO:0004022">
    <property type="term" value="F:alcohol dehydrogenase (NAD+) activity"/>
    <property type="evidence" value="ECO:0007669"/>
    <property type="project" value="UniProtKB-EC"/>
</dbReference>
<dbReference type="InterPro" id="IPR011032">
    <property type="entry name" value="GroES-like_sf"/>
</dbReference>
<comment type="cofactor">
    <cofactor evidence="1 8">
        <name>Zn(2+)</name>
        <dbReference type="ChEBI" id="CHEBI:29105"/>
    </cofactor>
</comment>
<dbReference type="PANTHER" id="PTHR42940">
    <property type="entry name" value="ALCOHOL DEHYDROGENASE 1-RELATED"/>
    <property type="match status" value="1"/>
</dbReference>
<dbReference type="NCBIfam" id="NF006940">
    <property type="entry name" value="PRK09422.1"/>
    <property type="match status" value="1"/>
</dbReference>
<evidence type="ECO:0000313" key="11">
    <source>
        <dbReference type="Proteomes" id="UP000332515"/>
    </source>
</evidence>
<dbReference type="PANTHER" id="PTHR42940:SF8">
    <property type="entry name" value="VACUOLAR PROTEIN SORTING-ASSOCIATED PROTEIN 11"/>
    <property type="match status" value="1"/>
</dbReference>
<gene>
    <name evidence="10" type="primary">adhP</name>
    <name evidence="10" type="ORF">F0357_14505</name>
</gene>
<dbReference type="InterPro" id="IPR002328">
    <property type="entry name" value="ADH_Zn_CS"/>
</dbReference>
<evidence type="ECO:0000256" key="7">
    <source>
        <dbReference type="ARBA" id="ARBA00023027"/>
    </source>
</evidence>
<keyword evidence="11" id="KW-1185">Reference proteome</keyword>
<evidence type="ECO:0000259" key="9">
    <source>
        <dbReference type="SMART" id="SM00829"/>
    </source>
</evidence>
<dbReference type="Pfam" id="PF00107">
    <property type="entry name" value="ADH_zinc_N"/>
    <property type="match status" value="1"/>
</dbReference>
<dbReference type="Gene3D" id="3.40.50.720">
    <property type="entry name" value="NAD(P)-binding Rossmann-like Domain"/>
    <property type="match status" value="1"/>
</dbReference>
<dbReference type="AlphaFoldDB" id="A0A6A7Y725"/>
<dbReference type="CDD" id="cd08297">
    <property type="entry name" value="CAD3"/>
    <property type="match status" value="1"/>
</dbReference>
<evidence type="ECO:0000313" key="10">
    <source>
        <dbReference type="EMBL" id="MQT13828.1"/>
    </source>
</evidence>
<keyword evidence="6 10" id="KW-0560">Oxidoreductase</keyword>
<dbReference type="GO" id="GO:0008270">
    <property type="term" value="F:zinc ion binding"/>
    <property type="evidence" value="ECO:0007669"/>
    <property type="project" value="InterPro"/>
</dbReference>
<dbReference type="EC" id="1.1.1.1" evidence="3"/>
<dbReference type="Proteomes" id="UP000332515">
    <property type="component" value="Unassembled WGS sequence"/>
</dbReference>
<dbReference type="FunFam" id="3.90.180.10:FF:000002">
    <property type="entry name" value="Alcohol dehydrogenase AdhP"/>
    <property type="match status" value="1"/>
</dbReference>
<dbReference type="SUPFAM" id="SSF50129">
    <property type="entry name" value="GroES-like"/>
    <property type="match status" value="1"/>
</dbReference>
<keyword evidence="5 8" id="KW-0862">Zinc</keyword>
<comment type="caution">
    <text evidence="10">The sequence shown here is derived from an EMBL/GenBank/DDBJ whole genome shotgun (WGS) entry which is preliminary data.</text>
</comment>
<sequence length="342" mass="35821">MAKTMKAAVVRAFGQPLTIEEVPVPVPGAGQIQVKIEASGVCHTDLHAAEGDWPVKPKPPFIPGHEGVGYVSAVGAGVKHVKEGDRVGVPWLYSACGHCEHCLGGWETLCEEQQNTGYSVNGGFAEYVVADPNYVGHLPASIGFVDIAPVLCAGVTVYKGLKVTEAKPGDWVVISGIGGLGHMAVQYAKAMGFNVAAVDVAEDKLALARKLGATVTVNAIERDPAAFLKKEIGGAHGVLVTAVSPKAFEQALGMVRRGGTISLNGLPPGSFPLPIFDMVLNGITVRGSIVGTRLDLQESLQFAEEGKVRATVNRASLDDINDIFARMHAGKIDGRVVMEIGA</sequence>
<dbReference type="EMBL" id="VWNA01000001">
    <property type="protein sequence ID" value="MQT13828.1"/>
    <property type="molecule type" value="Genomic_DNA"/>
</dbReference>
<dbReference type="PROSITE" id="PS00059">
    <property type="entry name" value="ADH_ZINC"/>
    <property type="match status" value="1"/>
</dbReference>
<evidence type="ECO:0000256" key="1">
    <source>
        <dbReference type="ARBA" id="ARBA00001947"/>
    </source>
</evidence>
<reference evidence="10 11" key="1">
    <citation type="submission" date="2019-09" db="EMBL/GenBank/DDBJ databases">
        <title>Segnochrobactrum spirostomi gen. nov., sp. nov., isolated from the ciliate Spirostomum cf. yagiui and description of a novel family, Segnochrobactraceae fam. nov. within the order Rhizobiales of the class Alphaproteobacteria.</title>
        <authorList>
            <person name="Akter S."/>
            <person name="Shazib S.U.A."/>
            <person name="Shin M.K."/>
        </authorList>
    </citation>
    <scope>NUCLEOTIDE SEQUENCE [LARGE SCALE GENOMIC DNA]</scope>
    <source>
        <strain evidence="10 11">Sp-1</strain>
    </source>
</reference>
<name>A0A6A7Y725_9HYPH</name>
<proteinExistence type="inferred from homology"/>
<evidence type="ECO:0000256" key="2">
    <source>
        <dbReference type="ARBA" id="ARBA00008072"/>
    </source>
</evidence>
<comment type="similarity">
    <text evidence="2 8">Belongs to the zinc-containing alcohol dehydrogenase family.</text>
</comment>
<keyword evidence="4 8" id="KW-0479">Metal-binding</keyword>
<dbReference type="InterPro" id="IPR013149">
    <property type="entry name" value="ADH-like_C"/>
</dbReference>
<organism evidence="10 11">
    <name type="scientific">Segnochrobactrum spirostomi</name>
    <dbReference type="NCBI Taxonomy" id="2608987"/>
    <lineage>
        <taxon>Bacteria</taxon>
        <taxon>Pseudomonadati</taxon>
        <taxon>Pseudomonadota</taxon>
        <taxon>Alphaproteobacteria</taxon>
        <taxon>Hyphomicrobiales</taxon>
        <taxon>Segnochrobactraceae</taxon>
        <taxon>Segnochrobactrum</taxon>
    </lineage>
</organism>
<dbReference type="RefSeq" id="WP_153483210.1">
    <property type="nucleotide sequence ID" value="NZ_VWNA01000001.1"/>
</dbReference>
<protein>
    <recommendedName>
        <fullName evidence="3">alcohol dehydrogenase</fullName>
        <ecNumber evidence="3">1.1.1.1</ecNumber>
    </recommendedName>
</protein>
<evidence type="ECO:0000256" key="8">
    <source>
        <dbReference type="RuleBase" id="RU361277"/>
    </source>
</evidence>
<evidence type="ECO:0000256" key="3">
    <source>
        <dbReference type="ARBA" id="ARBA00013190"/>
    </source>
</evidence>
<dbReference type="SUPFAM" id="SSF51735">
    <property type="entry name" value="NAD(P)-binding Rossmann-fold domains"/>
    <property type="match status" value="1"/>
</dbReference>
<dbReference type="InterPro" id="IPR013154">
    <property type="entry name" value="ADH-like_N"/>
</dbReference>
<evidence type="ECO:0000256" key="5">
    <source>
        <dbReference type="ARBA" id="ARBA00022833"/>
    </source>
</evidence>
<dbReference type="InterPro" id="IPR020843">
    <property type="entry name" value="ER"/>
</dbReference>
<evidence type="ECO:0000256" key="6">
    <source>
        <dbReference type="ARBA" id="ARBA00023002"/>
    </source>
</evidence>
<dbReference type="FunFam" id="3.40.50.720:FF:000039">
    <property type="entry name" value="Alcohol dehydrogenase AdhP"/>
    <property type="match status" value="1"/>
</dbReference>
<dbReference type="Pfam" id="PF08240">
    <property type="entry name" value="ADH_N"/>
    <property type="match status" value="1"/>
</dbReference>
<dbReference type="Gene3D" id="3.90.180.10">
    <property type="entry name" value="Medium-chain alcohol dehydrogenases, catalytic domain"/>
    <property type="match status" value="1"/>
</dbReference>